<dbReference type="InterPro" id="IPR052980">
    <property type="entry name" value="Crinkler_effector"/>
</dbReference>
<dbReference type="OrthoDB" id="2442361at2759"/>
<dbReference type="Proteomes" id="UP001153678">
    <property type="component" value="Unassembled WGS sequence"/>
</dbReference>
<organism evidence="1 2">
    <name type="scientific">Funneliformis geosporum</name>
    <dbReference type="NCBI Taxonomy" id="1117311"/>
    <lineage>
        <taxon>Eukaryota</taxon>
        <taxon>Fungi</taxon>
        <taxon>Fungi incertae sedis</taxon>
        <taxon>Mucoromycota</taxon>
        <taxon>Glomeromycotina</taxon>
        <taxon>Glomeromycetes</taxon>
        <taxon>Glomerales</taxon>
        <taxon>Glomeraceae</taxon>
        <taxon>Funneliformis</taxon>
    </lineage>
</organism>
<proteinExistence type="predicted"/>
<protein>
    <submittedName>
        <fullName evidence="1">15805_t:CDS:1</fullName>
    </submittedName>
</protein>
<keyword evidence="2" id="KW-1185">Reference proteome</keyword>
<evidence type="ECO:0000313" key="1">
    <source>
        <dbReference type="EMBL" id="CAI2166405.1"/>
    </source>
</evidence>
<gene>
    <name evidence="1" type="ORF">FWILDA_LOCUS2556</name>
</gene>
<comment type="caution">
    <text evidence="1">The sequence shown here is derived from an EMBL/GenBank/DDBJ whole genome shotgun (WGS) entry which is preliminary data.</text>
</comment>
<dbReference type="PANTHER" id="PTHR33129:SF1">
    <property type="entry name" value="ATP-BINDING PROTEIN"/>
    <property type="match status" value="1"/>
</dbReference>
<dbReference type="PANTHER" id="PTHR33129">
    <property type="entry name" value="PROTEIN KINASE DOMAIN-CONTAINING PROTEIN-RELATED"/>
    <property type="match status" value="1"/>
</dbReference>
<name>A0A9W4WRD4_9GLOM</name>
<dbReference type="EMBL" id="CAMKVN010000301">
    <property type="protein sequence ID" value="CAI2166405.1"/>
    <property type="molecule type" value="Genomic_DNA"/>
</dbReference>
<reference evidence="1" key="1">
    <citation type="submission" date="2022-08" db="EMBL/GenBank/DDBJ databases">
        <authorList>
            <person name="Kallberg Y."/>
            <person name="Tangrot J."/>
            <person name="Rosling A."/>
        </authorList>
    </citation>
    <scope>NUCLEOTIDE SEQUENCE</scope>
    <source>
        <strain evidence="1">Wild A</strain>
    </source>
</reference>
<evidence type="ECO:0000313" key="2">
    <source>
        <dbReference type="Proteomes" id="UP001153678"/>
    </source>
</evidence>
<dbReference type="AlphaFoldDB" id="A0A9W4WRD4"/>
<accession>A0A9W4WRD4</accession>
<sequence length="262" mass="30768">MLRSQGELISGDEFSHKLIHIKSDNKSGTGIPYTKAKCVFASKFVENECLWRFQKNHIEDLRAFIENSKNIAEMSQSNEETVTFENLVKEEFTNIKDVNIREKIYYQPVAKNYQSIDSYIHPNQLLQITIFDRHGVKQKKLKDEYKNILDHRNEIRLYFVVPEESFRTYKKQNYLDGFKKAENVSQWIQNIKQNFYKEMPKEMEDLKAGDSIKMPKLGQTDEMWKKFSEDQQNSIKCVFSGPIGVGKLYLAMFLAAKAFSEN</sequence>